<dbReference type="EMBL" id="WJXA01000010">
    <property type="protein sequence ID" value="KAF7128975.1"/>
    <property type="molecule type" value="Genomic_DNA"/>
</dbReference>
<reference evidence="1" key="1">
    <citation type="submission" date="2019-11" db="EMBL/GenBank/DDBJ databases">
        <authorList>
            <person name="Liu Y."/>
            <person name="Hou J."/>
            <person name="Li T.-Q."/>
            <person name="Guan C.-H."/>
            <person name="Wu X."/>
            <person name="Wu H.-Z."/>
            <person name="Ling F."/>
            <person name="Zhang R."/>
            <person name="Shi X.-G."/>
            <person name="Ren J.-P."/>
            <person name="Chen E.-F."/>
            <person name="Sun J.-M."/>
        </authorList>
    </citation>
    <scope>NUCLEOTIDE SEQUENCE</scope>
    <source>
        <strain evidence="1">Adult_tree_wgs_1</strain>
        <tissue evidence="1">Leaves</tissue>
    </source>
</reference>
<dbReference type="AlphaFoldDB" id="A0A834G9A9"/>
<protein>
    <submittedName>
        <fullName evidence="1">Uncharacterized protein</fullName>
    </submittedName>
</protein>
<proteinExistence type="predicted"/>
<evidence type="ECO:0000313" key="1">
    <source>
        <dbReference type="EMBL" id="KAF7128975.1"/>
    </source>
</evidence>
<sequence>MQAPSRSANNVPEISPLSLITNSKLKLFNLHGFSNIEDRRKEIIEAPQFQETQQKRNLGTCIRIMFEVFVLVFKIVSIIAKSSLKELQEVQFVSLRFNNFFSTILDAIEPRRIKELRFWTSDDAQATNFRDIVHRLR</sequence>
<gene>
    <name evidence="1" type="ORF">RHSIM_Rhsim10G0066700</name>
</gene>
<dbReference type="OrthoDB" id="10574431at2759"/>
<dbReference type="Proteomes" id="UP000626092">
    <property type="component" value="Unassembled WGS sequence"/>
</dbReference>
<accession>A0A834G9A9</accession>
<evidence type="ECO:0000313" key="2">
    <source>
        <dbReference type="Proteomes" id="UP000626092"/>
    </source>
</evidence>
<keyword evidence="2" id="KW-1185">Reference proteome</keyword>
<organism evidence="1 2">
    <name type="scientific">Rhododendron simsii</name>
    <name type="common">Sims's rhododendron</name>
    <dbReference type="NCBI Taxonomy" id="118357"/>
    <lineage>
        <taxon>Eukaryota</taxon>
        <taxon>Viridiplantae</taxon>
        <taxon>Streptophyta</taxon>
        <taxon>Embryophyta</taxon>
        <taxon>Tracheophyta</taxon>
        <taxon>Spermatophyta</taxon>
        <taxon>Magnoliopsida</taxon>
        <taxon>eudicotyledons</taxon>
        <taxon>Gunneridae</taxon>
        <taxon>Pentapetalae</taxon>
        <taxon>asterids</taxon>
        <taxon>Ericales</taxon>
        <taxon>Ericaceae</taxon>
        <taxon>Ericoideae</taxon>
        <taxon>Rhodoreae</taxon>
        <taxon>Rhododendron</taxon>
    </lineage>
</organism>
<name>A0A834G9A9_RHOSS</name>
<comment type="caution">
    <text evidence="1">The sequence shown here is derived from an EMBL/GenBank/DDBJ whole genome shotgun (WGS) entry which is preliminary data.</text>
</comment>